<dbReference type="EMBL" id="JADAQT010000108">
    <property type="protein sequence ID" value="MBE1878413.1"/>
    <property type="molecule type" value="Genomic_DNA"/>
</dbReference>
<dbReference type="Proteomes" id="UP000625527">
    <property type="component" value="Unassembled WGS sequence"/>
</dbReference>
<feature type="transmembrane region" description="Helical" evidence="2">
    <location>
        <begin position="314"/>
        <end position="337"/>
    </location>
</feature>
<evidence type="ECO:0000256" key="1">
    <source>
        <dbReference type="SAM" id="MobiDB-lite"/>
    </source>
</evidence>
<sequence>MRHALARLVARPRRAAVGAAALCAILLSLTVLLTDPPYVTGDEPPHMDYAYQVWHGELPVFEEGLEFRPDRAVLPPVQWTAQHPPLFYLLVSWLVGPLVDAGHPAAAVYAARAVNMLLAGVFVLACWWSASRICRPGSVLPQLVALVAGLAAAVAHAGGNAFNDLVATLCVTTMFGVGATAIRRGLDTRLVVLLSLLAAASALSRLSAALIAVVIGAFAVLAGSVRAAQGRGRWGPVLGLAIGGPATALAAAGWFYARNVALTGNIPGSHFDWALANQVREVRPVWQVALDPVTWARLPDFFWWAGRVPPTTPYSATTLTVTAILLVWAPLIIGLLVRVRRGGPWWSGWRPARPGATGRGTAGRRTTRGARPGAPDRPGAVAPRIAGGAPVADDAHPADRLLVALLPWAAVTTSVTAQVLYTAASGGMYPRYLLPVALPVFLAVAAGLAWRPRLLVPLWAAVAIGDLVSWLFAELTTPAQPGLYAEPTAIATAAGVLGVCGTLAATWATMRTLRAAGPENPGSAPAPVGAGVGVGAGRSRGSLENA</sequence>
<evidence type="ECO:0000313" key="4">
    <source>
        <dbReference type="Proteomes" id="UP000625527"/>
    </source>
</evidence>
<proteinExistence type="predicted"/>
<feature type="transmembrane region" description="Helical" evidence="2">
    <location>
        <begin position="206"/>
        <end position="225"/>
    </location>
</feature>
<name>A0ABR9N427_9MICO</name>
<protein>
    <submittedName>
        <fullName evidence="3">Uncharacterized protein</fullName>
    </submittedName>
</protein>
<evidence type="ECO:0000313" key="3">
    <source>
        <dbReference type="EMBL" id="MBE1878413.1"/>
    </source>
</evidence>
<feature type="transmembrane region" description="Helical" evidence="2">
    <location>
        <begin position="488"/>
        <end position="508"/>
    </location>
</feature>
<feature type="transmembrane region" description="Helical" evidence="2">
    <location>
        <begin position="237"/>
        <end position="257"/>
    </location>
</feature>
<evidence type="ECO:0000256" key="2">
    <source>
        <dbReference type="SAM" id="Phobius"/>
    </source>
</evidence>
<gene>
    <name evidence="3" type="ORF">IHE71_22205</name>
</gene>
<keyword evidence="2" id="KW-1133">Transmembrane helix</keyword>
<keyword evidence="2" id="KW-0812">Transmembrane</keyword>
<feature type="transmembrane region" description="Helical" evidence="2">
    <location>
        <begin position="432"/>
        <end position="450"/>
    </location>
</feature>
<dbReference type="RefSeq" id="WP_192864939.1">
    <property type="nucleotide sequence ID" value="NZ_JADAQT010000108.1"/>
</dbReference>
<feature type="region of interest" description="Disordered" evidence="1">
    <location>
        <begin position="516"/>
        <end position="546"/>
    </location>
</feature>
<feature type="transmembrane region" description="Helical" evidence="2">
    <location>
        <begin position="114"/>
        <end position="133"/>
    </location>
</feature>
<feature type="transmembrane region" description="Helical" evidence="2">
    <location>
        <begin position="455"/>
        <end position="473"/>
    </location>
</feature>
<feature type="transmembrane region" description="Helical" evidence="2">
    <location>
        <begin position="139"/>
        <end position="158"/>
    </location>
</feature>
<accession>A0ABR9N427</accession>
<reference evidence="3 4" key="1">
    <citation type="submission" date="2020-10" db="EMBL/GenBank/DDBJ databases">
        <title>Myceligenerans pegani sp. nov., an endophytic actinomycete isolated from Peganum harmala L. in Xinjiang, China.</title>
        <authorList>
            <person name="Xin L."/>
        </authorList>
    </citation>
    <scope>NUCLEOTIDE SEQUENCE [LARGE SCALE GENOMIC DNA]</scope>
    <source>
        <strain evidence="3 4">TRM65318</strain>
    </source>
</reference>
<keyword evidence="4" id="KW-1185">Reference proteome</keyword>
<feature type="transmembrane region" description="Helical" evidence="2">
    <location>
        <begin position="401"/>
        <end position="420"/>
    </location>
</feature>
<keyword evidence="2" id="KW-0472">Membrane</keyword>
<feature type="region of interest" description="Disordered" evidence="1">
    <location>
        <begin position="350"/>
        <end position="380"/>
    </location>
</feature>
<organism evidence="3 4">
    <name type="scientific">Myceligenerans pegani</name>
    <dbReference type="NCBI Taxonomy" id="2776917"/>
    <lineage>
        <taxon>Bacteria</taxon>
        <taxon>Bacillati</taxon>
        <taxon>Actinomycetota</taxon>
        <taxon>Actinomycetes</taxon>
        <taxon>Micrococcales</taxon>
        <taxon>Promicromonosporaceae</taxon>
        <taxon>Myceligenerans</taxon>
    </lineage>
</organism>
<comment type="caution">
    <text evidence="3">The sequence shown here is derived from an EMBL/GenBank/DDBJ whole genome shotgun (WGS) entry which is preliminary data.</text>
</comment>